<name>A0A397SVE7_9GLOM</name>
<accession>A0A397SVE7</accession>
<gene>
    <name evidence="2" type="ORF">C1645_827252</name>
</gene>
<evidence type="ECO:0000256" key="1">
    <source>
        <dbReference type="SAM" id="MobiDB-lite"/>
    </source>
</evidence>
<sequence length="91" mass="10639">MSNENICSKQDTYQSIQLDLSIPNVIVTENKLKYDLVVNEEKNKTKKIYSNISDENEKEDLIAKSKMMKINNNEDENEVYNDPNLHSEDQK</sequence>
<organism evidence="2 3">
    <name type="scientific">Glomus cerebriforme</name>
    <dbReference type="NCBI Taxonomy" id="658196"/>
    <lineage>
        <taxon>Eukaryota</taxon>
        <taxon>Fungi</taxon>
        <taxon>Fungi incertae sedis</taxon>
        <taxon>Mucoromycota</taxon>
        <taxon>Glomeromycotina</taxon>
        <taxon>Glomeromycetes</taxon>
        <taxon>Glomerales</taxon>
        <taxon>Glomeraceae</taxon>
        <taxon>Glomus</taxon>
    </lineage>
</organism>
<keyword evidence="3" id="KW-1185">Reference proteome</keyword>
<evidence type="ECO:0000313" key="3">
    <source>
        <dbReference type="Proteomes" id="UP000265703"/>
    </source>
</evidence>
<dbReference type="Proteomes" id="UP000265703">
    <property type="component" value="Unassembled WGS sequence"/>
</dbReference>
<protein>
    <submittedName>
        <fullName evidence="2">Uncharacterized protein</fullName>
    </submittedName>
</protein>
<dbReference type="AlphaFoldDB" id="A0A397SVE7"/>
<dbReference type="EMBL" id="QKYT01000291">
    <property type="protein sequence ID" value="RIA87827.1"/>
    <property type="molecule type" value="Genomic_DNA"/>
</dbReference>
<feature type="region of interest" description="Disordered" evidence="1">
    <location>
        <begin position="70"/>
        <end position="91"/>
    </location>
</feature>
<comment type="caution">
    <text evidence="2">The sequence shown here is derived from an EMBL/GenBank/DDBJ whole genome shotgun (WGS) entry which is preliminary data.</text>
</comment>
<proteinExistence type="predicted"/>
<reference evidence="2 3" key="1">
    <citation type="submission" date="2018-06" db="EMBL/GenBank/DDBJ databases">
        <title>Comparative genomics reveals the genomic features of Rhizophagus irregularis, R. cerebriforme, R. diaphanum and Gigaspora rosea, and their symbiotic lifestyle signature.</title>
        <authorList>
            <person name="Morin E."/>
            <person name="San Clemente H."/>
            <person name="Chen E.C.H."/>
            <person name="De La Providencia I."/>
            <person name="Hainaut M."/>
            <person name="Kuo A."/>
            <person name="Kohler A."/>
            <person name="Murat C."/>
            <person name="Tang N."/>
            <person name="Roy S."/>
            <person name="Loubradou J."/>
            <person name="Henrissat B."/>
            <person name="Grigoriev I.V."/>
            <person name="Corradi N."/>
            <person name="Roux C."/>
            <person name="Martin F.M."/>
        </authorList>
    </citation>
    <scope>NUCLEOTIDE SEQUENCE [LARGE SCALE GENOMIC DNA]</scope>
    <source>
        <strain evidence="2 3">DAOM 227022</strain>
    </source>
</reference>
<evidence type="ECO:0000313" key="2">
    <source>
        <dbReference type="EMBL" id="RIA87827.1"/>
    </source>
</evidence>